<comment type="caution">
    <text evidence="1">The sequence shown here is derived from an EMBL/GenBank/DDBJ whole genome shotgun (WGS) entry which is preliminary data.</text>
</comment>
<sequence>MLQRAASNAYSWWWASHIRTKQSKWLEQNLQDMEEKVGAALKILHEEGDSFVRRAEMYYRQRPELIQFVEESFRGYRSLAERYDHISTELQKANNTIASCFPDQVPFMDDEDDDGSPRLPRKMPEGSKPNASKVPKPPQSGLKDLKTVIKTATKKFSAKKIATPAATPKVKSGLSKQEARQEVDKLQKQILALQTVKEFLKSSYDNSLAKYWETEEQIKELQDKVSSLEDEIGEGVVIEDDEARRLMTEAALKSCQEALAQLQVKQKKSVDQTKIESKRVKEAKAKLESLMDEFNYDQSNQKREPRAKRDVKEVEDLDEDVDRTSHETQKLKLLQEKIKENFDSSTSLSVAEMAEKIDELVNKVVSLETEVSSQTALVKRLRAETNELQSNIRTLESDKVNLINDKTNMNNKLRKMEDKLHRVQDLNHTVEDQNANLLTHFTEASFNLDHLSEKVLDVKPEEKLEMKDLSQTERRSTGEAESEYGFEEQDALNKEHGIKLLNDEHKSTGLLEDEVNSNKGFQVTFVEGALKSNKELHATGLVKGDVKSDKVLPVTGFVEGDVRSDKVLPINDSVEGDVKSDKVLPVTGYVEGDVKSAKALPVTSSMEGDAKSDKALPVAGSVEGDARPDKAFSVAGSVEGDVRSDTVLPIKDSVEGDVKSDKALPVTSSMEGDAKSNKVLPVAGSVEGDARPDKVLSVAGSIESDVRSNKVLPITDFAEVNVKSNEEVQVTGSLNSGVKLDNERKIITSLEKEEAPPVKRKSPKELKEQEKILNPGNSHEQAKEAVSNTTGNQNVSQPQATSEADNFSESSGNQKENSAMHLSPEMENTLKVDSQQHVTAREDEPDWRQLFMNGMQEREKALLTEYTNTLRSYKDLNKQLSEVEKKNQENLFDISLKLKELKAENAMKNEEIKLLLHKLGLLQKSLEENANLKQVTISEAPTEKKDDIEEPEKEDNIMAMLKVHQPATISATEERFRANIDAILEENLIFWLKFSITFTEIQKFETTITDLQSEVSKLVKKVKSSEGSSSIKYTAKSDARPLFKHLMEIQTEISVWWQKSVLLKDEQQHRFSSLCDIQEEITKALKASAEDDDFQFTSYQAAKFQGEVLNMKHENNKVADEIQAGLVHVTNLQIEVEKALSKLNEHFGLTNSKRQQQQIVPVRHPGKQSNVPLRSFIFGVKPKKQKQSIFSVVTPGMHKKYRALKL</sequence>
<keyword evidence="2" id="KW-1185">Reference proteome</keyword>
<dbReference type="EMBL" id="CM039436">
    <property type="protein sequence ID" value="KAI4314419.1"/>
    <property type="molecule type" value="Genomic_DNA"/>
</dbReference>
<evidence type="ECO:0000313" key="2">
    <source>
        <dbReference type="Proteomes" id="UP000828941"/>
    </source>
</evidence>
<gene>
    <name evidence="1" type="ORF">L6164_027331</name>
</gene>
<protein>
    <submittedName>
        <fullName evidence="1">Uncharacterized protein</fullName>
    </submittedName>
</protein>
<accession>A0ACB9LUA3</accession>
<proteinExistence type="predicted"/>
<organism evidence="1 2">
    <name type="scientific">Bauhinia variegata</name>
    <name type="common">Purple orchid tree</name>
    <name type="synonym">Phanera variegata</name>
    <dbReference type="NCBI Taxonomy" id="167791"/>
    <lineage>
        <taxon>Eukaryota</taxon>
        <taxon>Viridiplantae</taxon>
        <taxon>Streptophyta</taxon>
        <taxon>Embryophyta</taxon>
        <taxon>Tracheophyta</taxon>
        <taxon>Spermatophyta</taxon>
        <taxon>Magnoliopsida</taxon>
        <taxon>eudicotyledons</taxon>
        <taxon>Gunneridae</taxon>
        <taxon>Pentapetalae</taxon>
        <taxon>rosids</taxon>
        <taxon>fabids</taxon>
        <taxon>Fabales</taxon>
        <taxon>Fabaceae</taxon>
        <taxon>Cercidoideae</taxon>
        <taxon>Cercideae</taxon>
        <taxon>Bauhiniinae</taxon>
        <taxon>Bauhinia</taxon>
    </lineage>
</organism>
<reference evidence="1 2" key="1">
    <citation type="journal article" date="2022" name="DNA Res.">
        <title>Chromosomal-level genome assembly of the orchid tree Bauhinia variegata (Leguminosae; Cercidoideae) supports the allotetraploid origin hypothesis of Bauhinia.</title>
        <authorList>
            <person name="Zhong Y."/>
            <person name="Chen Y."/>
            <person name="Zheng D."/>
            <person name="Pang J."/>
            <person name="Liu Y."/>
            <person name="Luo S."/>
            <person name="Meng S."/>
            <person name="Qian L."/>
            <person name="Wei D."/>
            <person name="Dai S."/>
            <person name="Zhou R."/>
        </authorList>
    </citation>
    <scope>NUCLEOTIDE SEQUENCE [LARGE SCALE GENOMIC DNA]</scope>
    <source>
        <strain evidence="1">BV-YZ2020</strain>
    </source>
</reference>
<evidence type="ECO:0000313" key="1">
    <source>
        <dbReference type="EMBL" id="KAI4314419.1"/>
    </source>
</evidence>
<name>A0ACB9LUA3_BAUVA</name>
<dbReference type="Proteomes" id="UP000828941">
    <property type="component" value="Chromosome 11"/>
</dbReference>